<accession>A0A1G5H0D2</accession>
<gene>
    <name evidence="1" type="ORF">SAMN02927923_01719</name>
</gene>
<evidence type="ECO:0000313" key="1">
    <source>
        <dbReference type="EMBL" id="SCY57194.1"/>
    </source>
</evidence>
<dbReference type="EMBL" id="FMVJ01000004">
    <property type="protein sequence ID" value="SCY57194.1"/>
    <property type="molecule type" value="Genomic_DNA"/>
</dbReference>
<dbReference type="InterPro" id="IPR027417">
    <property type="entry name" value="P-loop_NTPase"/>
</dbReference>
<name>A0A1G5H0D2_9HYPH</name>
<dbReference type="Gene3D" id="3.40.50.300">
    <property type="entry name" value="P-loop containing nucleotide triphosphate hydrolases"/>
    <property type="match status" value="1"/>
</dbReference>
<dbReference type="InterPro" id="IPR050445">
    <property type="entry name" value="Bact_polysacc_biosynth/exp"/>
</dbReference>
<keyword evidence="2" id="KW-1185">Reference proteome</keyword>
<dbReference type="PANTHER" id="PTHR32309:SF13">
    <property type="entry name" value="FERRIC ENTEROBACTIN TRANSPORT PROTEIN FEPE"/>
    <property type="match status" value="1"/>
</dbReference>
<dbReference type="STRING" id="549386.SAMN02927923_01719"/>
<sequence length="209" mass="23029">MRYSSIPLSLRRACRDILATVQPGPSGVVLGIMSTLPREGVSTITIGLSKVLGDTQQVLLVDASAGLPIAELINAEPRPLVISELLHPHYVNVRDWITSDPERNFDLLTLHPDQLSAPSWEGNWAALKELLTQKYDLILVDLGSLQKQLSPSWSGGVDYMYMVVDMSLTTVDALVRSRKELDVLRLPISGVILNRRTFSTPAFLAGDRL</sequence>
<dbReference type="PANTHER" id="PTHR32309">
    <property type="entry name" value="TYROSINE-PROTEIN KINASE"/>
    <property type="match status" value="1"/>
</dbReference>
<proteinExistence type="predicted"/>
<evidence type="ECO:0000313" key="2">
    <source>
        <dbReference type="Proteomes" id="UP000199569"/>
    </source>
</evidence>
<dbReference type="AlphaFoldDB" id="A0A1G5H0D2"/>
<reference evidence="1 2" key="1">
    <citation type="submission" date="2016-10" db="EMBL/GenBank/DDBJ databases">
        <authorList>
            <person name="de Groot N.N."/>
        </authorList>
    </citation>
    <scope>NUCLEOTIDE SEQUENCE [LARGE SCALE GENOMIC DNA]</scope>
    <source>
        <strain evidence="1 2">CGMCC 1.7666</strain>
    </source>
</reference>
<dbReference type="SUPFAM" id="SSF52540">
    <property type="entry name" value="P-loop containing nucleoside triphosphate hydrolases"/>
    <property type="match status" value="1"/>
</dbReference>
<dbReference type="GO" id="GO:0004713">
    <property type="term" value="F:protein tyrosine kinase activity"/>
    <property type="evidence" value="ECO:0007669"/>
    <property type="project" value="TreeGrafter"/>
</dbReference>
<dbReference type="Proteomes" id="UP000199569">
    <property type="component" value="Unassembled WGS sequence"/>
</dbReference>
<organism evidence="1 2">
    <name type="scientific">Microvirga guangxiensis</name>
    <dbReference type="NCBI Taxonomy" id="549386"/>
    <lineage>
        <taxon>Bacteria</taxon>
        <taxon>Pseudomonadati</taxon>
        <taxon>Pseudomonadota</taxon>
        <taxon>Alphaproteobacteria</taxon>
        <taxon>Hyphomicrobiales</taxon>
        <taxon>Methylobacteriaceae</taxon>
        <taxon>Microvirga</taxon>
    </lineage>
</organism>
<protein>
    <submittedName>
        <fullName evidence="1">Chromosome partitioning ATPase, Mrp family, contains Fe-S cluster</fullName>
    </submittedName>
</protein>
<dbReference type="RefSeq" id="WP_091133324.1">
    <property type="nucleotide sequence ID" value="NZ_FMVJ01000004.1"/>
</dbReference>
<dbReference type="GO" id="GO:0005886">
    <property type="term" value="C:plasma membrane"/>
    <property type="evidence" value="ECO:0007669"/>
    <property type="project" value="TreeGrafter"/>
</dbReference>
<dbReference type="OrthoDB" id="230260at2"/>